<name>A0A0E9PXS3_ANGAN</name>
<evidence type="ECO:0000313" key="1">
    <source>
        <dbReference type="EMBL" id="JAH09269.1"/>
    </source>
</evidence>
<reference evidence="1" key="2">
    <citation type="journal article" date="2015" name="Fish Shellfish Immunol.">
        <title>Early steps in the European eel (Anguilla anguilla)-Vibrio vulnificus interaction in the gills: Role of the RtxA13 toxin.</title>
        <authorList>
            <person name="Callol A."/>
            <person name="Pajuelo D."/>
            <person name="Ebbesson L."/>
            <person name="Teles M."/>
            <person name="MacKenzie S."/>
            <person name="Amaro C."/>
        </authorList>
    </citation>
    <scope>NUCLEOTIDE SEQUENCE</scope>
</reference>
<dbReference type="EMBL" id="GBXM01062082">
    <property type="protein sequence ID" value="JAH46495.1"/>
    <property type="molecule type" value="Transcribed_RNA"/>
</dbReference>
<sequence>MKENYNHYRNFIHITVVKKLLKKTVNICIYI</sequence>
<protein>
    <submittedName>
        <fullName evidence="1">Uncharacterized protein</fullName>
    </submittedName>
</protein>
<accession>A0A0E9PXS3</accession>
<reference evidence="1" key="1">
    <citation type="submission" date="2014-11" db="EMBL/GenBank/DDBJ databases">
        <authorList>
            <person name="Amaro Gonzalez C."/>
        </authorList>
    </citation>
    <scope>NUCLEOTIDE SEQUENCE</scope>
</reference>
<proteinExistence type="predicted"/>
<dbReference type="AlphaFoldDB" id="A0A0E9PXS3"/>
<dbReference type="EMBL" id="GBXM01099308">
    <property type="protein sequence ID" value="JAH09269.1"/>
    <property type="molecule type" value="Transcribed_RNA"/>
</dbReference>
<organism evidence="1">
    <name type="scientific">Anguilla anguilla</name>
    <name type="common">European freshwater eel</name>
    <name type="synonym">Muraena anguilla</name>
    <dbReference type="NCBI Taxonomy" id="7936"/>
    <lineage>
        <taxon>Eukaryota</taxon>
        <taxon>Metazoa</taxon>
        <taxon>Chordata</taxon>
        <taxon>Craniata</taxon>
        <taxon>Vertebrata</taxon>
        <taxon>Euteleostomi</taxon>
        <taxon>Actinopterygii</taxon>
        <taxon>Neopterygii</taxon>
        <taxon>Teleostei</taxon>
        <taxon>Anguilliformes</taxon>
        <taxon>Anguillidae</taxon>
        <taxon>Anguilla</taxon>
    </lineage>
</organism>